<proteinExistence type="predicted"/>
<dbReference type="Proteomes" id="UP001207736">
    <property type="component" value="Unassembled WGS sequence"/>
</dbReference>
<accession>A0AAV5ASL7</accession>
<name>A0AAV5ASL7_9FLAO</name>
<keyword evidence="4" id="KW-1185">Reference proteome</keyword>
<reference evidence="1 4" key="1">
    <citation type="submission" date="2021-11" db="EMBL/GenBank/DDBJ databases">
        <title>Draft genome sequence of Capnocytophaga sp. strain KC07075 isolated from cat oral cavity.</title>
        <authorList>
            <person name="Suzuki M."/>
            <person name="Imaoka K."/>
            <person name="Kimura M."/>
            <person name="Morikawa S."/>
            <person name="Maeda K."/>
        </authorList>
    </citation>
    <scope>NUCLEOTIDE SEQUENCE</scope>
    <source>
        <strain evidence="1">KC07075</strain>
        <strain evidence="2 4">KC07079</strain>
    </source>
</reference>
<comment type="caution">
    <text evidence="1">The sequence shown here is derived from an EMBL/GenBank/DDBJ whole genome shotgun (WGS) entry which is preliminary data.</text>
</comment>
<evidence type="ECO:0000313" key="2">
    <source>
        <dbReference type="EMBL" id="GJM52395.1"/>
    </source>
</evidence>
<dbReference type="InterPro" id="IPR011044">
    <property type="entry name" value="Quino_amine_DH_bsu"/>
</dbReference>
<evidence type="ECO:0000313" key="3">
    <source>
        <dbReference type="Proteomes" id="UP001207736"/>
    </source>
</evidence>
<dbReference type="RefSeq" id="WP_264845828.1">
    <property type="nucleotide sequence ID" value="NZ_BPMA01000016.1"/>
</dbReference>
<sequence length="779" mass="90017">MHFLRFFLIGIISISNIGCDISTKKTTQNELLFPEQSHTILQINRKNQFLNAIGNSSFWKTLYADLPDTNVQNLLRSLPSDTNIWLAYTDKATYCISGQDTLIDSTSIWKNASSGKIDSLVLKNQKWFYTQKHNKLIISSLSSISDFSKQEKSQEMEQIYKLQKTIDTQLPANLFLNKSQNERFFSEIFPSKTLQYFQNWVAWDILVEKNKIRISGTGLSQKDSVNIASLSKTLSSDLQSINFIPSEVNNVRSYTFADATNLKLKYEIATDFPKYINEVSFFTLAKDTLVAITSSDAEETLRQLLVSKEENYHEQRILTLEENPDLNLFLANFDSQISLQYVFLYQSTLIFAQKETILHTIINQLQANVTLANNPYYRALQEQSSSKANYTEIENLQKNTTFSQKYGRIADKYHFACLQISPQSDFFVCTFTSIQSENKINSDNINEKYQVTLDADAQTLPKWVLNHRTKNREIVIQDIDNQLYLINNEGKTLWKKKLDSPIKSTIFQVDLFKNGNLQMAFSTHNSLWVIDRNGQNVSPFPVTYKETILPLEVFDYEQNMDYRFVIACENKIRILDKNGKIVSGFEKTSTPNTITQTPKHFRLGGKDYIVFPEKDGKLNILHRNGKDRIIIKDKFDFSENPIFLKEDWFCFTTKHGKQVFIDQSGGLRINDRQLSEHHTLSYRHQTEAIISDNKLIINNKTHELPYGIYTNPSIFRIGRTIYIAITDTQNSKVYLLNSQGEILPNFPIFGISAPEITIDNGRHLFTFLKDKQTIFVYSF</sequence>
<protein>
    <submittedName>
        <fullName evidence="1">Uncharacterized protein</fullName>
    </submittedName>
</protein>
<dbReference type="InterPro" id="IPR015943">
    <property type="entry name" value="WD40/YVTN_repeat-like_dom_sf"/>
</dbReference>
<dbReference type="Gene3D" id="2.130.10.10">
    <property type="entry name" value="YVTN repeat-like/Quinoprotein amine dehydrogenase"/>
    <property type="match status" value="1"/>
</dbReference>
<dbReference type="SUPFAM" id="SSF50969">
    <property type="entry name" value="YVTN repeat-like/Quinoprotein amine dehydrogenase"/>
    <property type="match status" value="1"/>
</dbReference>
<dbReference type="AlphaFoldDB" id="A0AAV5ASL7"/>
<dbReference type="EMBL" id="BQKB01000013">
    <property type="protein sequence ID" value="GJM52395.1"/>
    <property type="molecule type" value="Genomic_DNA"/>
</dbReference>
<gene>
    <name evidence="1" type="ORF">RCZ15_02200</name>
    <name evidence="2" type="ORF">RCZ16_07120</name>
</gene>
<evidence type="ECO:0000313" key="4">
    <source>
        <dbReference type="Proteomes" id="UP001208692"/>
    </source>
</evidence>
<dbReference type="Proteomes" id="UP001208692">
    <property type="component" value="Unassembled WGS sequence"/>
</dbReference>
<dbReference type="EMBL" id="BQKA01000006">
    <property type="protein sequence ID" value="GJM49245.1"/>
    <property type="molecule type" value="Genomic_DNA"/>
</dbReference>
<evidence type="ECO:0000313" key="1">
    <source>
        <dbReference type="EMBL" id="GJM49245.1"/>
    </source>
</evidence>
<organism evidence="1 3">
    <name type="scientific">Capnocytophaga catalasegens</name>
    <dbReference type="NCBI Taxonomy" id="1004260"/>
    <lineage>
        <taxon>Bacteria</taxon>
        <taxon>Pseudomonadati</taxon>
        <taxon>Bacteroidota</taxon>
        <taxon>Flavobacteriia</taxon>
        <taxon>Flavobacteriales</taxon>
        <taxon>Flavobacteriaceae</taxon>
        <taxon>Capnocytophaga</taxon>
    </lineage>
</organism>